<sequence>MNSVWSAACRSLEAACRSLDADAGHAPAVGMRAIAMLWVIWFHGTTTTLITDLGEHFFRPVSATEVHHLGDNIKLAWFPSIVAFAGDTGVDLFLVLSGFLLGGMLSKELLRSGGSIDMVQFYVRRWFRILPAYASAMVISMLANPNERYADSCPSLWWSNLMFLNNIYPPQFMVFGPSCMVHTWSVAVEFQMYIFTPPLMILAYALAARSHGRLPLTPSYFLVMAVGWVACVALRAVHVDWLSGVSQPYTSAPDRVAPYLAGVAAAIAVAQHARAPYRFPGPRARAAAAFCSWTVLLIAALFGAEPSYFKQSNCSLSQHYFGEWRSVAFWHIAAGRPIVGLSAAYLLATSITGHAPRLESFLSARIWRPFAALSYSMYLLQYIGAFPWAPIFAFVVDPPLDTVAHADDLWIGFLVMHAKALVIILCTLPMALLNYVLIEHPLHMYGRHAARKFSSGVSSLARRLCHHGKVLV</sequence>
<dbReference type="Pfam" id="PF01757">
    <property type="entry name" value="Acyl_transf_3"/>
    <property type="match status" value="1"/>
</dbReference>
<feature type="transmembrane region" description="Helical" evidence="1">
    <location>
        <begin position="328"/>
        <end position="348"/>
    </location>
</feature>
<keyword evidence="1" id="KW-0472">Membrane</keyword>
<accession>A0AB34ISB6</accession>
<dbReference type="InterPro" id="IPR002656">
    <property type="entry name" value="Acyl_transf_3_dom"/>
</dbReference>
<name>A0AB34ISB6_PRYPA</name>
<feature type="transmembrane region" description="Helical" evidence="1">
    <location>
        <begin position="409"/>
        <end position="437"/>
    </location>
</feature>
<evidence type="ECO:0000256" key="1">
    <source>
        <dbReference type="SAM" id="Phobius"/>
    </source>
</evidence>
<proteinExistence type="predicted"/>
<dbReference type="AlphaFoldDB" id="A0AB34ISB6"/>
<dbReference type="InterPro" id="IPR052728">
    <property type="entry name" value="O2_lipid_transport_reg"/>
</dbReference>
<dbReference type="EMBL" id="JBGBPQ010000020">
    <property type="protein sequence ID" value="KAL1504055.1"/>
    <property type="molecule type" value="Genomic_DNA"/>
</dbReference>
<feature type="transmembrane region" description="Helical" evidence="1">
    <location>
        <begin position="369"/>
        <end position="389"/>
    </location>
</feature>
<dbReference type="GO" id="GO:0016747">
    <property type="term" value="F:acyltransferase activity, transferring groups other than amino-acyl groups"/>
    <property type="evidence" value="ECO:0007669"/>
    <property type="project" value="InterPro"/>
</dbReference>
<evidence type="ECO:0000313" key="3">
    <source>
        <dbReference type="EMBL" id="KAL1504055.1"/>
    </source>
</evidence>
<dbReference type="PANTHER" id="PTHR11161">
    <property type="entry name" value="O-ACYLTRANSFERASE"/>
    <property type="match status" value="1"/>
</dbReference>
<protein>
    <recommendedName>
        <fullName evidence="2">Acyltransferase 3 domain-containing protein</fullName>
    </recommendedName>
</protein>
<comment type="caution">
    <text evidence="3">The sequence shown here is derived from an EMBL/GenBank/DDBJ whole genome shotgun (WGS) entry which is preliminary data.</text>
</comment>
<dbReference type="Proteomes" id="UP001515480">
    <property type="component" value="Unassembled WGS sequence"/>
</dbReference>
<evidence type="ECO:0000313" key="4">
    <source>
        <dbReference type="Proteomes" id="UP001515480"/>
    </source>
</evidence>
<feature type="transmembrane region" description="Helical" evidence="1">
    <location>
        <begin position="287"/>
        <end position="308"/>
    </location>
</feature>
<gene>
    <name evidence="3" type="ORF">AB1Y20_010465</name>
</gene>
<feature type="transmembrane region" description="Helical" evidence="1">
    <location>
        <begin position="219"/>
        <end position="237"/>
    </location>
</feature>
<dbReference type="PANTHER" id="PTHR11161:SF12">
    <property type="entry name" value="ACYLTRANSFERASE 3 DOMAIN-CONTAINING PROTEIN-RELATED"/>
    <property type="match status" value="1"/>
</dbReference>
<reference evidence="3 4" key="1">
    <citation type="journal article" date="2024" name="Science">
        <title>Giant polyketide synthase enzymes in the biosynthesis of giant marine polyether toxins.</title>
        <authorList>
            <person name="Fallon T.R."/>
            <person name="Shende V.V."/>
            <person name="Wierzbicki I.H."/>
            <person name="Pendleton A.L."/>
            <person name="Watervoot N.F."/>
            <person name="Auber R.P."/>
            <person name="Gonzalez D.J."/>
            <person name="Wisecaver J.H."/>
            <person name="Moore B.S."/>
        </authorList>
    </citation>
    <scope>NUCLEOTIDE SEQUENCE [LARGE SCALE GENOMIC DNA]</scope>
    <source>
        <strain evidence="3 4">12B1</strain>
    </source>
</reference>
<feature type="transmembrane region" description="Helical" evidence="1">
    <location>
        <begin position="81"/>
        <end position="105"/>
    </location>
</feature>
<feature type="domain" description="Acyltransferase 3" evidence="2">
    <location>
        <begin position="30"/>
        <end position="400"/>
    </location>
</feature>
<keyword evidence="1" id="KW-0812">Transmembrane</keyword>
<feature type="transmembrane region" description="Helical" evidence="1">
    <location>
        <begin position="257"/>
        <end position="275"/>
    </location>
</feature>
<keyword evidence="4" id="KW-1185">Reference proteome</keyword>
<organism evidence="3 4">
    <name type="scientific">Prymnesium parvum</name>
    <name type="common">Toxic golden alga</name>
    <dbReference type="NCBI Taxonomy" id="97485"/>
    <lineage>
        <taxon>Eukaryota</taxon>
        <taxon>Haptista</taxon>
        <taxon>Haptophyta</taxon>
        <taxon>Prymnesiophyceae</taxon>
        <taxon>Prymnesiales</taxon>
        <taxon>Prymnesiaceae</taxon>
        <taxon>Prymnesium</taxon>
    </lineage>
</organism>
<keyword evidence="1" id="KW-1133">Transmembrane helix</keyword>
<feature type="transmembrane region" description="Helical" evidence="1">
    <location>
        <begin position="126"/>
        <end position="143"/>
    </location>
</feature>
<evidence type="ECO:0000259" key="2">
    <source>
        <dbReference type="Pfam" id="PF01757"/>
    </source>
</evidence>
<feature type="transmembrane region" description="Helical" evidence="1">
    <location>
        <begin position="190"/>
        <end position="207"/>
    </location>
</feature>